<keyword evidence="5" id="KW-1185">Reference proteome</keyword>
<gene>
    <name evidence="4" type="ORF">P378_05080</name>
</gene>
<sequence>MSQNAGQVFTREFLLEEVWGVDYFGNLRIVDTLIKRLREKFKSLNIPSNINTVWGVGYNE</sequence>
<dbReference type="InterPro" id="IPR036388">
    <property type="entry name" value="WH-like_DNA-bd_sf"/>
</dbReference>
<comment type="caution">
    <text evidence="4">The sequence shown here is derived from an EMBL/GenBank/DDBJ whole genome shotgun (WGS) entry which is preliminary data.</text>
</comment>
<dbReference type="PROSITE" id="PS51755">
    <property type="entry name" value="OMPR_PHOB"/>
    <property type="match status" value="1"/>
</dbReference>
<dbReference type="SUPFAM" id="SSF46894">
    <property type="entry name" value="C-terminal effector domain of the bipartite response regulators"/>
    <property type="match status" value="1"/>
</dbReference>
<proteinExistence type="predicted"/>
<dbReference type="GO" id="GO:0006355">
    <property type="term" value="P:regulation of DNA-templated transcription"/>
    <property type="evidence" value="ECO:0007669"/>
    <property type="project" value="InterPro"/>
</dbReference>
<dbReference type="EMBL" id="AWQQ01000031">
    <property type="protein sequence ID" value="PHJ39178.1"/>
    <property type="molecule type" value="Genomic_DNA"/>
</dbReference>
<protein>
    <recommendedName>
        <fullName evidence="3">OmpR/PhoB-type domain-containing protein</fullName>
    </recommendedName>
</protein>
<dbReference type="Pfam" id="PF00486">
    <property type="entry name" value="Trans_reg_C"/>
    <property type="match status" value="1"/>
</dbReference>
<evidence type="ECO:0000256" key="2">
    <source>
        <dbReference type="PROSITE-ProRule" id="PRU01091"/>
    </source>
</evidence>
<reference evidence="4 5" key="1">
    <citation type="submission" date="2013-09" db="EMBL/GenBank/DDBJ databases">
        <title>Biodegradation of hydrocarbons in the deep terrestrial subsurface : characterization of a microbial consortium composed of two Desulfotomaculum species originating from a deep geological formation.</title>
        <authorList>
            <person name="Aullo T."/>
            <person name="Berlendis S."/>
            <person name="Lascourreges J.-F."/>
            <person name="Dessort D."/>
            <person name="Saint-Laurent S."/>
            <person name="Schraauwers B."/>
            <person name="Mas J."/>
            <person name="Magot M."/>
            <person name="Ranchou-Peyruse A."/>
        </authorList>
    </citation>
    <scope>NUCLEOTIDE SEQUENCE [LARGE SCALE GENOMIC DNA]</scope>
    <source>
        <strain evidence="4 5">Bs107</strain>
    </source>
</reference>
<evidence type="ECO:0000313" key="4">
    <source>
        <dbReference type="EMBL" id="PHJ39178.1"/>
    </source>
</evidence>
<dbReference type="GO" id="GO:0003677">
    <property type="term" value="F:DNA binding"/>
    <property type="evidence" value="ECO:0007669"/>
    <property type="project" value="UniProtKB-UniRule"/>
</dbReference>
<dbReference type="AlphaFoldDB" id="A0A2C6MG47"/>
<dbReference type="Proteomes" id="UP000222564">
    <property type="component" value="Unassembled WGS sequence"/>
</dbReference>
<feature type="DNA-binding region" description="OmpR/PhoB-type" evidence="2">
    <location>
        <begin position="1"/>
        <end position="60"/>
    </location>
</feature>
<dbReference type="CDD" id="cd00383">
    <property type="entry name" value="trans_reg_C"/>
    <property type="match status" value="1"/>
</dbReference>
<name>A0A2C6MG47_9FIRM</name>
<accession>A0A2C6MG47</accession>
<dbReference type="InterPro" id="IPR001867">
    <property type="entry name" value="OmpR/PhoB-type_DNA-bd"/>
</dbReference>
<dbReference type="Gene3D" id="1.10.10.10">
    <property type="entry name" value="Winged helix-like DNA-binding domain superfamily/Winged helix DNA-binding domain"/>
    <property type="match status" value="1"/>
</dbReference>
<feature type="domain" description="OmpR/PhoB-type" evidence="3">
    <location>
        <begin position="1"/>
        <end position="60"/>
    </location>
</feature>
<organism evidence="4 5">
    <name type="scientific">Desulforamulus profundi</name>
    <dbReference type="NCBI Taxonomy" id="1383067"/>
    <lineage>
        <taxon>Bacteria</taxon>
        <taxon>Bacillati</taxon>
        <taxon>Bacillota</taxon>
        <taxon>Clostridia</taxon>
        <taxon>Eubacteriales</taxon>
        <taxon>Peptococcaceae</taxon>
        <taxon>Desulforamulus</taxon>
    </lineage>
</organism>
<dbReference type="InterPro" id="IPR016032">
    <property type="entry name" value="Sig_transdc_resp-reg_C-effctor"/>
</dbReference>
<evidence type="ECO:0000313" key="5">
    <source>
        <dbReference type="Proteomes" id="UP000222564"/>
    </source>
</evidence>
<keyword evidence="1 2" id="KW-0238">DNA-binding</keyword>
<evidence type="ECO:0000256" key="1">
    <source>
        <dbReference type="ARBA" id="ARBA00023125"/>
    </source>
</evidence>
<evidence type="ECO:0000259" key="3">
    <source>
        <dbReference type="PROSITE" id="PS51755"/>
    </source>
</evidence>
<dbReference type="GO" id="GO:0000160">
    <property type="term" value="P:phosphorelay signal transduction system"/>
    <property type="evidence" value="ECO:0007669"/>
    <property type="project" value="InterPro"/>
</dbReference>